<dbReference type="AlphaFoldDB" id="A0AAW5HZW1"/>
<organism evidence="2 3">
    <name type="scientific">Corynebacterium lipophilum</name>
    <dbReference type="NCBI Taxonomy" id="2804918"/>
    <lineage>
        <taxon>Bacteria</taxon>
        <taxon>Bacillati</taxon>
        <taxon>Actinomycetota</taxon>
        <taxon>Actinomycetes</taxon>
        <taxon>Mycobacteriales</taxon>
        <taxon>Corynebacteriaceae</taxon>
        <taxon>Corynebacterium</taxon>
    </lineage>
</organism>
<dbReference type="SUPFAM" id="SSF52540">
    <property type="entry name" value="P-loop containing nucleoside triphosphate hydrolases"/>
    <property type="match status" value="3"/>
</dbReference>
<dbReference type="EMBL" id="JAEUWV010000026">
    <property type="protein sequence ID" value="MCO6395405.1"/>
    <property type="molecule type" value="Genomic_DNA"/>
</dbReference>
<dbReference type="PANTHER" id="PTHR45615">
    <property type="entry name" value="MYOSIN HEAVY CHAIN, NON-MUSCLE"/>
    <property type="match status" value="1"/>
</dbReference>
<reference evidence="2 3" key="1">
    <citation type="submission" date="2021-01" db="EMBL/GenBank/DDBJ databases">
        <title>Identification and Characterization of Corynebacterium sp.</title>
        <authorList>
            <person name="Luo Q."/>
            <person name="Qu P."/>
            <person name="Chen Q."/>
        </authorList>
    </citation>
    <scope>NUCLEOTIDE SEQUENCE [LARGE SCALE GENOMIC DNA]</scope>
    <source>
        <strain evidence="2 3">MC-18</strain>
    </source>
</reference>
<keyword evidence="1" id="KW-0175">Coiled coil</keyword>
<dbReference type="Gene3D" id="3.40.50.300">
    <property type="entry name" value="P-loop containing nucleotide triphosphate hydrolases"/>
    <property type="match status" value="1"/>
</dbReference>
<proteinExistence type="predicted"/>
<dbReference type="Proteomes" id="UP001205920">
    <property type="component" value="Unassembled WGS sequence"/>
</dbReference>
<feature type="coiled-coil region" evidence="1">
    <location>
        <begin position="625"/>
        <end position="659"/>
    </location>
</feature>
<feature type="coiled-coil region" evidence="1">
    <location>
        <begin position="687"/>
        <end position="815"/>
    </location>
</feature>
<gene>
    <name evidence="2" type="ORF">JMN37_10575</name>
</gene>
<dbReference type="Gene3D" id="1.10.287.1490">
    <property type="match status" value="1"/>
</dbReference>
<accession>A0AAW5HZW1</accession>
<dbReference type="Pfam" id="PF13558">
    <property type="entry name" value="SbcC_Walker_B"/>
    <property type="match status" value="1"/>
</dbReference>
<evidence type="ECO:0000256" key="1">
    <source>
        <dbReference type="SAM" id="Coils"/>
    </source>
</evidence>
<evidence type="ECO:0000313" key="3">
    <source>
        <dbReference type="Proteomes" id="UP001205920"/>
    </source>
</evidence>
<dbReference type="PANTHER" id="PTHR45615:SF80">
    <property type="entry name" value="GRIP DOMAIN-CONTAINING PROTEIN"/>
    <property type="match status" value="1"/>
</dbReference>
<feature type="coiled-coil region" evidence="1">
    <location>
        <begin position="300"/>
        <end position="370"/>
    </location>
</feature>
<keyword evidence="3" id="KW-1185">Reference proteome</keyword>
<dbReference type="InterPro" id="IPR027417">
    <property type="entry name" value="P-loop_NTPase"/>
</dbReference>
<dbReference type="RefSeq" id="WP_252932143.1">
    <property type="nucleotide sequence ID" value="NZ_JAEUWV010000026.1"/>
</dbReference>
<sequence length="1127" mass="126357">MTDLIAGQFRLSRIQVYNWGTFNNLHTVDVARKGFLITGASGSGKSTLIDAVSTILVPPIKRKFNAAASDTAKASGRDLITYCRGAWRREHSVEVDELTRSFLRTGATWSGVNLTYSDGAGREVSAVYLMYLSANAHVAADVKNLFLALPGQVNLADFEPIAVQEADIGLAKRTYKDAFAINRSHRPFIAALRKQLGIPDDGALALLHRTQSAKTLGDLNHLMRTFMLPEPETFAVAETAATMFTELKSAHSTVLTARDQIAHLVPMRESINEATQLLGQLDEADADKAGLERFIAEKRASFAQEDVEQLNAQKDAVEDERTQVEAILDSLNTEKDSLHAQIHGTGDTGIQAAQNQRDNAKLRLQAVQQQAGVYEGLLDHLGDGTGIPTTSEQFSLVRDSLRREAGDIRDEVATQEQRRGVIYPQIDETDKAIARASDELQIIRKYRSSMDARLLRARQRIADITGIALKELPFVADEIYMHPDHLEWQPAAERIVGGFARTLIVPEEHYQAVSKAVDSTHLDARLDYVRVTSSMEHSTPRPFVQDSLGTKLFVRSGRFHDWLQSQLSDRFDHACVQTIDEFRSASKAVTLNGQVKNKTRHTKDDRRRIDDRSRWVLSGNVDDKIDELTAIIVRKKSELQQLKEQRTRFEAHVKRLERRVGICERLLETEDFSAIDVPSAESSLNVAQAALDRLVDGNQELAQLRKELEVIAQRINDCSSRVTDLNQRIGGLSSQLQRAKQEYAQAQHVLDETEPLDSSVIQRLAARLDRHTRRAQRSNIDELQRTLQEELNKQISGLQSKIVRLENTIRTAMEKYVDRWPERRGDLHPDLQWRGDFLAELDRLEDDDLPRFEADFRELLREQTDRHLGRLRRLLSEATAKTRSSIGPVNESLSEVSFYGPNFLQIEVKESQPAEARQFIAKLNDALEGSLHDDDQAASEARFSKLKAVIDDITVNDTTTVRQRIQRLDTREHVKFLGVEVTPDGERGAVYDSAEGLSGGQAQKLSSFCLAAALRYRLTGIGTTTAQAKRATVVHDGATYPKFGSVILDEAFDRADAEFTRAAMEAFHRFGFHMILATPLKLLQTVEDYIGGILKVDCPDRKHSRTAQLKFEEVAASLSPAAEEDEQ</sequence>
<protein>
    <submittedName>
        <fullName evidence="2">AAA family ATPase</fullName>
    </submittedName>
</protein>
<name>A0AAW5HZW1_9CORY</name>
<evidence type="ECO:0000313" key="2">
    <source>
        <dbReference type="EMBL" id="MCO6395405.1"/>
    </source>
</evidence>
<comment type="caution">
    <text evidence="2">The sequence shown here is derived from an EMBL/GenBank/DDBJ whole genome shotgun (WGS) entry which is preliminary data.</text>
</comment>
<dbReference type="Pfam" id="PF13555">
    <property type="entry name" value="AAA_29"/>
    <property type="match status" value="1"/>
</dbReference>